<dbReference type="EMBL" id="WMLB01000006">
    <property type="protein sequence ID" value="MTH67234.1"/>
    <property type="molecule type" value="Genomic_DNA"/>
</dbReference>
<evidence type="ECO:0000313" key="4">
    <source>
        <dbReference type="Proteomes" id="UP000433071"/>
    </source>
</evidence>
<feature type="transmembrane region" description="Helical" evidence="2">
    <location>
        <begin position="6"/>
        <end position="24"/>
    </location>
</feature>
<dbReference type="OrthoDB" id="4569898at2"/>
<dbReference type="Proteomes" id="UP000433071">
    <property type="component" value="Unassembled WGS sequence"/>
</dbReference>
<keyword evidence="4" id="KW-1185">Reference proteome</keyword>
<dbReference type="AlphaFoldDB" id="A0A6I3M1H8"/>
<sequence>MDVPVLAGMVAAVVFATANLPMVWKAIRTHDVGSYSLGSIVMINAANVVYSVYVFSLPVGPIWLLHSFYLVASAIMLVLCVRQLRPRGRDEAPGAGTAPRSRASGAAISG</sequence>
<organism evidence="3 4">
    <name type="scientific">Agromyces bracchium</name>
    <dbReference type="NCBI Taxonomy" id="88376"/>
    <lineage>
        <taxon>Bacteria</taxon>
        <taxon>Bacillati</taxon>
        <taxon>Actinomycetota</taxon>
        <taxon>Actinomycetes</taxon>
        <taxon>Micrococcales</taxon>
        <taxon>Microbacteriaceae</taxon>
        <taxon>Agromyces</taxon>
    </lineage>
</organism>
<protein>
    <recommendedName>
        <fullName evidence="5">PQ-loop repeat-containing protein</fullName>
    </recommendedName>
</protein>
<keyword evidence="2" id="KW-1133">Transmembrane helix</keyword>
<feature type="transmembrane region" description="Helical" evidence="2">
    <location>
        <begin position="62"/>
        <end position="81"/>
    </location>
</feature>
<name>A0A6I3M1H8_9MICO</name>
<accession>A0A6I3M1H8</accession>
<dbReference type="RefSeq" id="WP_155050319.1">
    <property type="nucleotide sequence ID" value="NZ_BAAAIB010000006.1"/>
</dbReference>
<evidence type="ECO:0008006" key="5">
    <source>
        <dbReference type="Google" id="ProtNLM"/>
    </source>
</evidence>
<evidence type="ECO:0000256" key="1">
    <source>
        <dbReference type="SAM" id="MobiDB-lite"/>
    </source>
</evidence>
<keyword evidence="2" id="KW-0472">Membrane</keyword>
<evidence type="ECO:0000313" key="3">
    <source>
        <dbReference type="EMBL" id="MTH67234.1"/>
    </source>
</evidence>
<proteinExistence type="predicted"/>
<feature type="region of interest" description="Disordered" evidence="1">
    <location>
        <begin position="88"/>
        <end position="110"/>
    </location>
</feature>
<feature type="transmembrane region" description="Helical" evidence="2">
    <location>
        <begin position="36"/>
        <end position="56"/>
    </location>
</feature>
<gene>
    <name evidence="3" type="ORF">GJ743_02465</name>
</gene>
<comment type="caution">
    <text evidence="3">The sequence shown here is derived from an EMBL/GenBank/DDBJ whole genome shotgun (WGS) entry which is preliminary data.</text>
</comment>
<reference evidence="3 4" key="1">
    <citation type="submission" date="2019-11" db="EMBL/GenBank/DDBJ databases">
        <title>Agromyces kandeliae sp. nov., isolated from mangrove soil.</title>
        <authorList>
            <person name="Wang R."/>
        </authorList>
    </citation>
    <scope>NUCLEOTIDE SEQUENCE [LARGE SCALE GENOMIC DNA]</scope>
    <source>
        <strain evidence="3 4">JCM 11433</strain>
    </source>
</reference>
<evidence type="ECO:0000256" key="2">
    <source>
        <dbReference type="SAM" id="Phobius"/>
    </source>
</evidence>
<keyword evidence="2" id="KW-0812">Transmembrane</keyword>
<dbReference type="Gene3D" id="1.20.1280.290">
    <property type="match status" value="1"/>
</dbReference>